<evidence type="ECO:0000313" key="1">
    <source>
        <dbReference type="EMBL" id="SVB84261.1"/>
    </source>
</evidence>
<accession>A0A382HCS0</accession>
<organism evidence="1">
    <name type="scientific">marine metagenome</name>
    <dbReference type="NCBI Taxonomy" id="408172"/>
    <lineage>
        <taxon>unclassified sequences</taxon>
        <taxon>metagenomes</taxon>
        <taxon>ecological metagenomes</taxon>
    </lineage>
</organism>
<dbReference type="AlphaFoldDB" id="A0A382HCS0"/>
<gene>
    <name evidence="1" type="ORF">METZ01_LOCUS237115</name>
</gene>
<reference evidence="1" key="1">
    <citation type="submission" date="2018-05" db="EMBL/GenBank/DDBJ databases">
        <authorList>
            <person name="Lanie J.A."/>
            <person name="Ng W.-L."/>
            <person name="Kazmierczak K.M."/>
            <person name="Andrzejewski T.M."/>
            <person name="Davidsen T.M."/>
            <person name="Wayne K.J."/>
            <person name="Tettelin H."/>
            <person name="Glass J.I."/>
            <person name="Rusch D."/>
            <person name="Podicherti R."/>
            <person name="Tsui H.-C.T."/>
            <person name="Winkler M.E."/>
        </authorList>
    </citation>
    <scope>NUCLEOTIDE SEQUENCE</scope>
</reference>
<dbReference type="EMBL" id="UINC01060107">
    <property type="protein sequence ID" value="SVB84261.1"/>
    <property type="molecule type" value="Genomic_DNA"/>
</dbReference>
<proteinExistence type="predicted"/>
<sequence>VENSLVVNPLAEVTAFMGKIYDSILDTIGMTPLVCLHQIIEEIGQRREMAGKLMVTSWLPPPNDTYQQRYLTVFPKGNDTSSS</sequence>
<protein>
    <submittedName>
        <fullName evidence="1">Uncharacterized protein</fullName>
    </submittedName>
</protein>
<name>A0A382HCS0_9ZZZZ</name>
<feature type="non-terminal residue" evidence="1">
    <location>
        <position position="1"/>
    </location>
</feature>